<evidence type="ECO:0000313" key="4">
    <source>
        <dbReference type="Proteomes" id="UP000029227"/>
    </source>
</evidence>
<evidence type="ECO:0000313" key="2">
    <source>
        <dbReference type="EMBL" id="GAL02620.1"/>
    </source>
</evidence>
<accession>A0A090QHK2</accession>
<keyword evidence="1" id="KW-0472">Membrane</keyword>
<sequence>MLLYYHAQSQQSIRAGLFWFGGMLFITAITTSLDSYSFVHLLLSTFIALLYFHLLEKMENLFLWWITMLLGAAALMVF</sequence>
<keyword evidence="1" id="KW-1133">Transmembrane helix</keyword>
<dbReference type="EMBL" id="BBMN01000001">
    <property type="protein sequence ID" value="GAL02620.1"/>
    <property type="molecule type" value="Genomic_DNA"/>
</dbReference>
<comment type="caution">
    <text evidence="2">The sequence shown here is derived from an EMBL/GenBank/DDBJ whole genome shotgun (WGS) entry which is preliminary data.</text>
</comment>
<keyword evidence="1" id="KW-0812">Transmembrane</keyword>
<dbReference type="PATRIC" id="fig|754436.4.peg.1080"/>
<dbReference type="AlphaFoldDB" id="A0A090QHK2"/>
<proteinExistence type="predicted"/>
<feature type="transmembrane region" description="Helical" evidence="1">
    <location>
        <begin position="12"/>
        <end position="30"/>
    </location>
</feature>
<evidence type="ECO:0000313" key="3">
    <source>
        <dbReference type="EMBL" id="KLV01798.1"/>
    </source>
</evidence>
<reference evidence="2 4" key="1">
    <citation type="journal article" date="2014" name="Genome Announc.">
        <title>Draft Genome Sequences of Two Vibrionaceae Species, Vibrio ponticus C121 and Photobacterium aphoticum C119, Isolated as Coral Reef Microbiota.</title>
        <authorList>
            <person name="Al-saari N."/>
            <person name="Meirelles P.M."/>
            <person name="Mino S."/>
            <person name="Suda W."/>
            <person name="Oshima K."/>
            <person name="Hattori M."/>
            <person name="Ohkuma M."/>
            <person name="Thompson F.L."/>
            <person name="Gomez-Gil B."/>
            <person name="Sawabe T."/>
            <person name="Sawabe T."/>
        </authorList>
    </citation>
    <scope>NUCLEOTIDE SEQUENCE [LARGE SCALE GENOMIC DNA]</scope>
    <source>
        <strain evidence="2 4">JCM 19237</strain>
    </source>
</reference>
<organism evidence="2 4">
    <name type="scientific">Photobacterium aphoticum</name>
    <dbReference type="NCBI Taxonomy" id="754436"/>
    <lineage>
        <taxon>Bacteria</taxon>
        <taxon>Pseudomonadati</taxon>
        <taxon>Pseudomonadota</taxon>
        <taxon>Gammaproteobacteria</taxon>
        <taxon>Vibrionales</taxon>
        <taxon>Vibrionaceae</taxon>
        <taxon>Photobacterium</taxon>
    </lineage>
</organism>
<feature type="transmembrane region" description="Helical" evidence="1">
    <location>
        <begin position="36"/>
        <end position="54"/>
    </location>
</feature>
<dbReference type="Proteomes" id="UP000036426">
    <property type="component" value="Unassembled WGS sequence"/>
</dbReference>
<dbReference type="Proteomes" id="UP000029227">
    <property type="component" value="Unassembled WGS sequence"/>
</dbReference>
<evidence type="ECO:0000256" key="1">
    <source>
        <dbReference type="SAM" id="Phobius"/>
    </source>
</evidence>
<evidence type="ECO:0000313" key="5">
    <source>
        <dbReference type="Proteomes" id="UP000036426"/>
    </source>
</evidence>
<keyword evidence="5" id="KW-1185">Reference proteome</keyword>
<gene>
    <name evidence="3" type="ORF">ABT58_05080</name>
    <name evidence="2" type="ORF">JCM19237_5513</name>
</gene>
<protein>
    <submittedName>
        <fullName evidence="2">Uncharacterized protein</fullName>
    </submittedName>
</protein>
<feature type="transmembrane region" description="Helical" evidence="1">
    <location>
        <begin position="61"/>
        <end position="77"/>
    </location>
</feature>
<name>A0A090QHK2_9GAMM</name>
<dbReference type="EMBL" id="LDOV01000010">
    <property type="protein sequence ID" value="KLV01798.1"/>
    <property type="molecule type" value="Genomic_DNA"/>
</dbReference>
<reference evidence="3 5" key="2">
    <citation type="submission" date="2015-05" db="EMBL/GenBank/DDBJ databases">
        <title>Photobacterium galathea sp. nov.</title>
        <authorList>
            <person name="Machado H."/>
            <person name="Gram L."/>
        </authorList>
    </citation>
    <scope>NUCLEOTIDE SEQUENCE [LARGE SCALE GENOMIC DNA]</scope>
    <source>
        <strain evidence="3 5">DSM 25995</strain>
    </source>
</reference>